<keyword evidence="6" id="KW-0732">Signal</keyword>
<keyword evidence="2 4" id="KW-0378">Hydrolase</keyword>
<dbReference type="RefSeq" id="XP_060458529.1">
    <property type="nucleotide sequence ID" value="XM_060602101.1"/>
</dbReference>
<dbReference type="GO" id="GO:0008422">
    <property type="term" value="F:beta-glucosidase activity"/>
    <property type="evidence" value="ECO:0007669"/>
    <property type="project" value="TreeGrafter"/>
</dbReference>
<evidence type="ECO:0000256" key="3">
    <source>
        <dbReference type="ARBA" id="ARBA00023295"/>
    </source>
</evidence>
<comment type="similarity">
    <text evidence="1 4">Belongs to the glycosyl hydrolase 5 (cellulase A) family.</text>
</comment>
<evidence type="ECO:0000256" key="5">
    <source>
        <dbReference type="SAM" id="MobiDB-lite"/>
    </source>
</evidence>
<evidence type="ECO:0000313" key="9">
    <source>
        <dbReference type="Proteomes" id="UP001233271"/>
    </source>
</evidence>
<keyword evidence="3 4" id="KW-0326">Glycosidase</keyword>
<evidence type="ECO:0000256" key="4">
    <source>
        <dbReference type="RuleBase" id="RU361153"/>
    </source>
</evidence>
<dbReference type="InterPro" id="IPR001547">
    <property type="entry name" value="Glyco_hydro_5"/>
</dbReference>
<dbReference type="PANTHER" id="PTHR31297">
    <property type="entry name" value="GLUCAN ENDO-1,6-BETA-GLUCOSIDASE B"/>
    <property type="match status" value="1"/>
</dbReference>
<feature type="chain" id="PRO_5041434398" description="Glycoside hydrolase family 5 domain-containing protein" evidence="6">
    <location>
        <begin position="22"/>
        <end position="460"/>
    </location>
</feature>
<feature type="signal peptide" evidence="6">
    <location>
        <begin position="1"/>
        <end position="21"/>
    </location>
</feature>
<feature type="region of interest" description="Disordered" evidence="5">
    <location>
        <begin position="25"/>
        <end position="47"/>
    </location>
</feature>
<feature type="domain" description="Glycoside hydrolase family 5" evidence="7">
    <location>
        <begin position="121"/>
        <end position="354"/>
    </location>
</feature>
<proteinExistence type="inferred from homology"/>
<dbReference type="PANTHER" id="PTHR31297:SF42">
    <property type="entry name" value="GLYCOSIDE HYDROLASE FAMILY 5 DOMAIN-CONTAINING PROTEIN"/>
    <property type="match status" value="1"/>
</dbReference>
<dbReference type="Gene3D" id="3.20.20.80">
    <property type="entry name" value="Glycosidases"/>
    <property type="match status" value="1"/>
</dbReference>
<reference evidence="8" key="1">
    <citation type="journal article" date="2023" name="BMC Genomics">
        <title>Chromosome-level genome assemblies of Cutaneotrichosporon spp. (Trichosporonales, Basidiomycota) reveal imbalanced evolution between nucleotide sequences and chromosome synteny.</title>
        <authorList>
            <person name="Kobayashi Y."/>
            <person name="Kayamori A."/>
            <person name="Aoki K."/>
            <person name="Shiwa Y."/>
            <person name="Matsutani M."/>
            <person name="Fujita N."/>
            <person name="Sugita T."/>
            <person name="Iwasaki W."/>
            <person name="Tanaka N."/>
            <person name="Takashima M."/>
        </authorList>
    </citation>
    <scope>NUCLEOTIDE SEQUENCE</scope>
    <source>
        <strain evidence="8">HIS019</strain>
    </source>
</reference>
<evidence type="ECO:0000259" key="7">
    <source>
        <dbReference type="Pfam" id="PF00150"/>
    </source>
</evidence>
<dbReference type="GeneID" id="85497134"/>
<dbReference type="GO" id="GO:0009251">
    <property type="term" value="P:glucan catabolic process"/>
    <property type="evidence" value="ECO:0007669"/>
    <property type="project" value="TreeGrafter"/>
</dbReference>
<dbReference type="InterPro" id="IPR050386">
    <property type="entry name" value="Glycosyl_hydrolase_5"/>
</dbReference>
<dbReference type="Proteomes" id="UP001233271">
    <property type="component" value="Chromosome 5"/>
</dbReference>
<dbReference type="EMBL" id="AP028216">
    <property type="protein sequence ID" value="BEI93264.1"/>
    <property type="molecule type" value="Genomic_DNA"/>
</dbReference>
<name>A0AA48L785_9TREE</name>
<evidence type="ECO:0000256" key="6">
    <source>
        <dbReference type="SAM" id="SignalP"/>
    </source>
</evidence>
<evidence type="ECO:0000256" key="1">
    <source>
        <dbReference type="ARBA" id="ARBA00005641"/>
    </source>
</evidence>
<dbReference type="Pfam" id="PF00150">
    <property type="entry name" value="Cellulase"/>
    <property type="match status" value="1"/>
</dbReference>
<dbReference type="AlphaFoldDB" id="A0AA48L785"/>
<dbReference type="InterPro" id="IPR017853">
    <property type="entry name" value="GH"/>
</dbReference>
<dbReference type="SUPFAM" id="SSF51445">
    <property type="entry name" value="(Trans)glycosidases"/>
    <property type="match status" value="1"/>
</dbReference>
<evidence type="ECO:0000313" key="8">
    <source>
        <dbReference type="EMBL" id="BEI93264.1"/>
    </source>
</evidence>
<sequence>MTLITVARAALLTLLASGAAAMPTMERNVPRPERVEASGTPSTFSENATAVDVPDAMSKLALNYLYGQQKVRGVNLGGWLVLEAWITPSLFEQTGNSAIIDEWTFAQFQDRARAADALQRHWDTWITEDDFRQIAAAGLNHVRIPVGYWAYDISAGEPYHQGQALYVDRAVGWARNHGLKVLLEIHGAPGSQNGFDNSGQYGTPHFQDNPQNALRLKNVVNTLAKKYANDQTVTALGLLNEPATFYGQQILDYTTQYWRDSYGATRWPWAEEGNGAQSNLLLVISDGFQPLSHWNNFMNDPQYTSVAIDTHYYQVFNNEELSWTWPQRLQQVCSKRGLYSASPNWLLVGEWSLASTDCAKFLNARHKGHRYDGTFEGSARFGSCSDKTGGGNNFSPEYKEFMRQFFDTQAQVYENHSQGWFYWCWKNEDAADWSYKRGMELGFIPRNPTSYKYPLANTCN</sequence>
<protein>
    <recommendedName>
        <fullName evidence="7">Glycoside hydrolase family 5 domain-containing protein</fullName>
    </recommendedName>
</protein>
<gene>
    <name evidence="8" type="primary">exgA</name>
    <name evidence="8" type="ORF">CcaverHIS019_0508920</name>
</gene>
<keyword evidence="9" id="KW-1185">Reference proteome</keyword>
<dbReference type="GO" id="GO:0009986">
    <property type="term" value="C:cell surface"/>
    <property type="evidence" value="ECO:0007669"/>
    <property type="project" value="TreeGrafter"/>
</dbReference>
<dbReference type="GO" id="GO:0005576">
    <property type="term" value="C:extracellular region"/>
    <property type="evidence" value="ECO:0007669"/>
    <property type="project" value="TreeGrafter"/>
</dbReference>
<organism evidence="8 9">
    <name type="scientific">Cutaneotrichosporon cavernicola</name>
    <dbReference type="NCBI Taxonomy" id="279322"/>
    <lineage>
        <taxon>Eukaryota</taxon>
        <taxon>Fungi</taxon>
        <taxon>Dikarya</taxon>
        <taxon>Basidiomycota</taxon>
        <taxon>Agaricomycotina</taxon>
        <taxon>Tremellomycetes</taxon>
        <taxon>Trichosporonales</taxon>
        <taxon>Trichosporonaceae</taxon>
        <taxon>Cutaneotrichosporon</taxon>
    </lineage>
</organism>
<accession>A0AA48L785</accession>
<dbReference type="KEGG" id="ccac:CcaHIS019_0508920"/>
<evidence type="ECO:0000256" key="2">
    <source>
        <dbReference type="ARBA" id="ARBA00022801"/>
    </source>
</evidence>